<evidence type="ECO:0000259" key="13">
    <source>
        <dbReference type="Pfam" id="PF23353"/>
    </source>
</evidence>
<evidence type="ECO:0000256" key="2">
    <source>
        <dbReference type="ARBA" id="ARBA00004245"/>
    </source>
</evidence>
<protein>
    <submittedName>
        <fullName evidence="14">Bardet-Biedl syndrome 2 protein</fullName>
    </submittedName>
</protein>
<dbReference type="GO" id="GO:0034464">
    <property type="term" value="C:BBSome"/>
    <property type="evidence" value="ECO:0007669"/>
    <property type="project" value="InterPro"/>
</dbReference>
<feature type="domain" description="Ciliary BBSome complex subunit 2 N-terminal" evidence="8">
    <location>
        <begin position="20"/>
        <end position="117"/>
    </location>
</feature>
<dbReference type="InterPro" id="IPR055380">
    <property type="entry name" value="BBS2_hp_dom"/>
</dbReference>
<keyword evidence="4" id="KW-0969">Cilium</keyword>
<dbReference type="EMBL" id="BNJQ01000002">
    <property type="protein sequence ID" value="GHP02056.1"/>
    <property type="molecule type" value="Genomic_DNA"/>
</dbReference>
<dbReference type="PANTHER" id="PTHR32465:SF0">
    <property type="entry name" value="BARDET-BIEDL SYNDROME 2 PROTEIN"/>
    <property type="match status" value="1"/>
</dbReference>
<feature type="domain" description="BBS2 platform" evidence="11">
    <location>
        <begin position="520"/>
        <end position="602"/>
    </location>
</feature>
<evidence type="ECO:0000259" key="9">
    <source>
        <dbReference type="Pfam" id="PF14782"/>
    </source>
</evidence>
<feature type="domain" description="BBS2 C-terminal helix bundle" evidence="12">
    <location>
        <begin position="718"/>
        <end position="743"/>
    </location>
</feature>
<reference evidence="14" key="1">
    <citation type="submission" date="2020-10" db="EMBL/GenBank/DDBJ databases">
        <title>Unveiling of a novel bifunctional photoreceptor, Dualchrome1, isolated from a cosmopolitan green alga.</title>
        <authorList>
            <person name="Suzuki S."/>
            <person name="Kawachi M."/>
        </authorList>
    </citation>
    <scope>NUCLEOTIDE SEQUENCE</scope>
    <source>
        <strain evidence="14">NIES 2893</strain>
    </source>
</reference>
<dbReference type="AlphaFoldDB" id="A0A830H4J3"/>
<keyword evidence="3" id="KW-0963">Cytoplasm</keyword>
<gene>
    <name evidence="14" type="ORF">PPROV_000081200</name>
</gene>
<dbReference type="GO" id="GO:1905515">
    <property type="term" value="P:non-motile cilium assembly"/>
    <property type="evidence" value="ECO:0007669"/>
    <property type="project" value="InterPro"/>
</dbReference>
<dbReference type="InterPro" id="IPR055379">
    <property type="entry name" value="BBS2_pf_dom"/>
</dbReference>
<keyword evidence="5" id="KW-0206">Cytoskeleton</keyword>
<accession>A0A830H4J3</accession>
<dbReference type="Pfam" id="PF23353">
    <property type="entry name" value="BBS2_hp"/>
    <property type="match status" value="1"/>
</dbReference>
<feature type="domain" description="BBS2 hairpin" evidence="13">
    <location>
        <begin position="615"/>
        <end position="712"/>
    </location>
</feature>
<dbReference type="Pfam" id="PF14783">
    <property type="entry name" value="BBS2_Mid"/>
    <property type="match status" value="1"/>
</dbReference>
<feature type="coiled-coil region" evidence="7">
    <location>
        <begin position="337"/>
        <end position="364"/>
    </location>
</feature>
<evidence type="ECO:0000256" key="1">
    <source>
        <dbReference type="ARBA" id="ARBA00004138"/>
    </source>
</evidence>
<dbReference type="Pfam" id="PF14781">
    <property type="entry name" value="BBS2_N"/>
    <property type="match status" value="1"/>
</dbReference>
<keyword evidence="15" id="KW-1185">Reference proteome</keyword>
<evidence type="ECO:0000256" key="6">
    <source>
        <dbReference type="ARBA" id="ARBA00023273"/>
    </source>
</evidence>
<dbReference type="InterPro" id="IPR011047">
    <property type="entry name" value="Quinoprotein_ADH-like_sf"/>
</dbReference>
<organism evidence="14 15">
    <name type="scientific">Pycnococcus provasolii</name>
    <dbReference type="NCBI Taxonomy" id="41880"/>
    <lineage>
        <taxon>Eukaryota</taxon>
        <taxon>Viridiplantae</taxon>
        <taxon>Chlorophyta</taxon>
        <taxon>Pseudoscourfieldiophyceae</taxon>
        <taxon>Pseudoscourfieldiales</taxon>
        <taxon>Pycnococcaceae</taxon>
        <taxon>Pycnococcus</taxon>
    </lineage>
</organism>
<dbReference type="InterPro" id="IPR016616">
    <property type="entry name" value="Bardet-Biedl_syndrome_2_prot"/>
</dbReference>
<evidence type="ECO:0000259" key="8">
    <source>
        <dbReference type="Pfam" id="PF14781"/>
    </source>
</evidence>
<dbReference type="SUPFAM" id="SSF50998">
    <property type="entry name" value="Quinoprotein alcohol dehydrogenase-like"/>
    <property type="match status" value="1"/>
</dbReference>
<dbReference type="Proteomes" id="UP000660262">
    <property type="component" value="Unassembled WGS sequence"/>
</dbReference>
<dbReference type="Pfam" id="PF14782">
    <property type="entry name" value="BBS2_GAE"/>
    <property type="match status" value="1"/>
</dbReference>
<evidence type="ECO:0000256" key="4">
    <source>
        <dbReference type="ARBA" id="ARBA00023069"/>
    </source>
</evidence>
<dbReference type="InterPro" id="IPR029333">
    <property type="entry name" value="BBS2_GAE_dom"/>
</dbReference>
<dbReference type="Pfam" id="PF23350">
    <property type="entry name" value="BBS2_pf"/>
    <property type="match status" value="1"/>
</dbReference>
<comment type="subcellular location">
    <subcellularLocation>
        <location evidence="1">Cell projection</location>
        <location evidence="1">Cilium</location>
    </subcellularLocation>
    <subcellularLocation>
        <location evidence="2">Cytoplasm</location>
        <location evidence="2">Cytoskeleton</location>
    </subcellularLocation>
</comment>
<dbReference type="PIRSF" id="PIRSF013684">
    <property type="entry name" value="BBS2"/>
    <property type="match status" value="1"/>
</dbReference>
<evidence type="ECO:0000256" key="5">
    <source>
        <dbReference type="ARBA" id="ARBA00023212"/>
    </source>
</evidence>
<evidence type="ECO:0000259" key="12">
    <source>
        <dbReference type="Pfam" id="PF23351"/>
    </source>
</evidence>
<keyword evidence="6" id="KW-0966">Cell projection</keyword>
<dbReference type="InterPro" id="IPR029430">
    <property type="entry name" value="BBS2_N"/>
</dbReference>
<feature type="domain" description="Ciliary BBSome complex subunit 2 middle region" evidence="10">
    <location>
        <begin position="158"/>
        <end position="270"/>
    </location>
</feature>
<evidence type="ECO:0000256" key="3">
    <source>
        <dbReference type="ARBA" id="ARBA00022490"/>
    </source>
</evidence>
<keyword evidence="7" id="KW-0175">Coiled coil</keyword>
<dbReference type="InterPro" id="IPR029429">
    <property type="entry name" value="BBS2_Mid"/>
</dbReference>
<sequence>MLTPSFQLILTDPIIPGQAAVGRYNGKLPCLTCATNGGKIFVHSPHEVAGTDGKKVKYLNFNRKVTALATCDLDPELAGRDLLLVGTATNLLAYDVENNSDYFYKDVPDGVSAVACGELARTAGGAKLALVGGNCSLQGFDADGVEHYWSVTGDNVAAMVLCDVDLDGENELVVASDDFDIRFFQGDEVIGEIVEADRATALANLSEMGQPQVSFSYALENGTIGVYHNTHRLWRVKSKNKPICLASYDIDGDGQEEVISGWSNGKVEARNARMGEVVFRDIFPDSMSALIRADYRNDGREEIVCCSTSGEVRGYLAAEPEMAGKLLETEGADEEQLASLHQRRQELMYELNSYESNMKSAQVAYETSLSMNSEPKKEGVLSAITGGGASNMSDKVKNQLLEGVIPSDTKISSYTEQDLDHQCAFLVLSTNNDTVIRAVVVFGEQVFEGESFFVHPPNPTSTCRVPFRPGKESSADLLLKVLVGVRNSDVVHVFELDYKLPKFIMYAHDASGTLHIGDAPAGSLTFEANERLSRLAYWIDASFGTKYAESAGDSLEAKFINVRNNEALIISASMTPSGSIMVVFRSNEMDVVGDMVQDLAAAVGLQELESVADFPRDLENFRDVLLKVDEHNAVRLKLTAETADSAGVLKALVIKAEDARLLRDISGMRRAYGNLFALNRELIAEHTKRANNHSDLLTLLREVNAMIQRCAKLRVGTARTRIVSACRAAIKANNIQSLFKLLKTGNT</sequence>
<dbReference type="InterPro" id="IPR055381">
    <property type="entry name" value="BBS2_CtH_dom"/>
</dbReference>
<proteinExistence type="predicted"/>
<dbReference type="GO" id="GO:0036064">
    <property type="term" value="C:ciliary basal body"/>
    <property type="evidence" value="ECO:0007669"/>
    <property type="project" value="TreeGrafter"/>
</dbReference>
<dbReference type="PANTHER" id="PTHR32465">
    <property type="entry name" value="BARDET-BIEDL SYNDROME 2 PROTEIN"/>
    <property type="match status" value="1"/>
</dbReference>
<comment type="caution">
    <text evidence="14">The sequence shown here is derived from an EMBL/GenBank/DDBJ whole genome shotgun (WGS) entry which is preliminary data.</text>
</comment>
<feature type="domain" description="BBS2 GAE" evidence="9">
    <location>
        <begin position="420"/>
        <end position="503"/>
    </location>
</feature>
<dbReference type="GO" id="GO:0031514">
    <property type="term" value="C:motile cilium"/>
    <property type="evidence" value="ECO:0007669"/>
    <property type="project" value="TreeGrafter"/>
</dbReference>
<name>A0A830H4J3_9CHLO</name>
<evidence type="ECO:0000259" key="10">
    <source>
        <dbReference type="Pfam" id="PF14783"/>
    </source>
</evidence>
<evidence type="ECO:0000256" key="7">
    <source>
        <dbReference type="SAM" id="Coils"/>
    </source>
</evidence>
<dbReference type="Pfam" id="PF23351">
    <property type="entry name" value="BBS2_CtH"/>
    <property type="match status" value="1"/>
</dbReference>
<evidence type="ECO:0000259" key="11">
    <source>
        <dbReference type="Pfam" id="PF23350"/>
    </source>
</evidence>
<dbReference type="GO" id="GO:0016020">
    <property type="term" value="C:membrane"/>
    <property type="evidence" value="ECO:0007669"/>
    <property type="project" value="TreeGrafter"/>
</dbReference>
<dbReference type="OrthoDB" id="2120021at2759"/>
<evidence type="ECO:0000313" key="15">
    <source>
        <dbReference type="Proteomes" id="UP000660262"/>
    </source>
</evidence>
<evidence type="ECO:0000313" key="14">
    <source>
        <dbReference type="EMBL" id="GHP02056.1"/>
    </source>
</evidence>